<organism evidence="2 3">
    <name type="scientific">Chara braunii</name>
    <name type="common">Braun's stonewort</name>
    <dbReference type="NCBI Taxonomy" id="69332"/>
    <lineage>
        <taxon>Eukaryota</taxon>
        <taxon>Viridiplantae</taxon>
        <taxon>Streptophyta</taxon>
        <taxon>Charophyceae</taxon>
        <taxon>Charales</taxon>
        <taxon>Characeae</taxon>
        <taxon>Chara</taxon>
    </lineage>
</organism>
<dbReference type="AlphaFoldDB" id="A0A388LC71"/>
<feature type="compositionally biased region" description="Acidic residues" evidence="1">
    <location>
        <begin position="284"/>
        <end position="314"/>
    </location>
</feature>
<comment type="caution">
    <text evidence="2">The sequence shown here is derived from an EMBL/GenBank/DDBJ whole genome shotgun (WGS) entry which is preliminary data.</text>
</comment>
<name>A0A388LC71_CHABU</name>
<feature type="region of interest" description="Disordered" evidence="1">
    <location>
        <begin position="413"/>
        <end position="477"/>
    </location>
</feature>
<sequence>MHCPQSEAGSKPIQLRQSMLEESDNKPGIWYINAAQYRGWTFYDNLESPRWVWVLQESPTLKPDIYPPYDNKWRQKGAKRMEDKDIGYLIKPMIDETMLLDDKHRLRTMEKLNQIGKTAEVAYLENSKAREEAQSETRNHNQENESEGGECGEGQSGSTKQSSTATSLKRKARTEELSESEQSKQGEQGTKQVQSGGIKVTRDTQQTPGDQNQEMETKQGGTGGSNKWRFHSKGIVGRLHQRSKKWKKQRAKMRGTRATGRIFPKGNQPVPLQNLEEKKKGGEGEEGEDSEESSSEDGWEDTEDEEDEDDEEPETIERWVKCMQALEWEITVECEVCLAHHKHLRNLKDAMTTMEGLTTTNRFEILKKEKEINDVLSRIRVAELISKGIFEGDDDLDSRSFAIDMERYYRDECSDREMEEGEDEWDMDEEEQEEGTPPTKGGSDNIGDRLEDSLTHTQSDPLDGAIESMEAGGSGAT</sequence>
<feature type="region of interest" description="Disordered" evidence="1">
    <location>
        <begin position="127"/>
        <end position="314"/>
    </location>
</feature>
<evidence type="ECO:0000256" key="1">
    <source>
        <dbReference type="SAM" id="MobiDB-lite"/>
    </source>
</evidence>
<feature type="compositionally biased region" description="Basic residues" evidence="1">
    <location>
        <begin position="239"/>
        <end position="255"/>
    </location>
</feature>
<reference evidence="2 3" key="1">
    <citation type="journal article" date="2018" name="Cell">
        <title>The Chara Genome: Secondary Complexity and Implications for Plant Terrestrialization.</title>
        <authorList>
            <person name="Nishiyama T."/>
            <person name="Sakayama H."/>
            <person name="Vries J.D."/>
            <person name="Buschmann H."/>
            <person name="Saint-Marcoux D."/>
            <person name="Ullrich K.K."/>
            <person name="Haas F.B."/>
            <person name="Vanderstraeten L."/>
            <person name="Becker D."/>
            <person name="Lang D."/>
            <person name="Vosolsobe S."/>
            <person name="Rombauts S."/>
            <person name="Wilhelmsson P.K.I."/>
            <person name="Janitza P."/>
            <person name="Kern R."/>
            <person name="Heyl A."/>
            <person name="Rumpler F."/>
            <person name="Villalobos L.I.A.C."/>
            <person name="Clay J.M."/>
            <person name="Skokan R."/>
            <person name="Toyoda A."/>
            <person name="Suzuki Y."/>
            <person name="Kagoshima H."/>
            <person name="Schijlen E."/>
            <person name="Tajeshwar N."/>
            <person name="Catarino B."/>
            <person name="Hetherington A.J."/>
            <person name="Saltykova A."/>
            <person name="Bonnot C."/>
            <person name="Breuninger H."/>
            <person name="Symeonidi A."/>
            <person name="Radhakrishnan G.V."/>
            <person name="Van Nieuwerburgh F."/>
            <person name="Deforce D."/>
            <person name="Chang C."/>
            <person name="Karol K.G."/>
            <person name="Hedrich R."/>
            <person name="Ulvskov P."/>
            <person name="Glockner G."/>
            <person name="Delwiche C.F."/>
            <person name="Petrasek J."/>
            <person name="Van de Peer Y."/>
            <person name="Friml J."/>
            <person name="Beilby M."/>
            <person name="Dolan L."/>
            <person name="Kohara Y."/>
            <person name="Sugano S."/>
            <person name="Fujiyama A."/>
            <person name="Delaux P.-M."/>
            <person name="Quint M."/>
            <person name="TheiBen G."/>
            <person name="Hagemann M."/>
            <person name="Harholt J."/>
            <person name="Dunand C."/>
            <person name="Zachgo S."/>
            <person name="Langdale J."/>
            <person name="Maumus F."/>
            <person name="Straeten D.V.D."/>
            <person name="Gould S.B."/>
            <person name="Rensing S.A."/>
        </authorList>
    </citation>
    <scope>NUCLEOTIDE SEQUENCE [LARGE SCALE GENOMIC DNA]</scope>
    <source>
        <strain evidence="2 3">S276</strain>
    </source>
</reference>
<evidence type="ECO:0000313" key="2">
    <source>
        <dbReference type="EMBL" id="GBG79886.1"/>
    </source>
</evidence>
<feature type="compositionally biased region" description="Acidic residues" evidence="1">
    <location>
        <begin position="417"/>
        <end position="434"/>
    </location>
</feature>
<dbReference type="Proteomes" id="UP000265515">
    <property type="component" value="Unassembled WGS sequence"/>
</dbReference>
<dbReference type="Gramene" id="GBG79886">
    <property type="protein sequence ID" value="GBG79886"/>
    <property type="gene ID" value="CBR_g30151"/>
</dbReference>
<accession>A0A388LC71</accession>
<feature type="compositionally biased region" description="Polar residues" evidence="1">
    <location>
        <begin position="185"/>
        <end position="195"/>
    </location>
</feature>
<keyword evidence="3" id="KW-1185">Reference proteome</keyword>
<proteinExistence type="predicted"/>
<feature type="compositionally biased region" description="Basic and acidic residues" evidence="1">
    <location>
        <begin position="127"/>
        <end position="143"/>
    </location>
</feature>
<feature type="compositionally biased region" description="Polar residues" evidence="1">
    <location>
        <begin position="203"/>
        <end position="214"/>
    </location>
</feature>
<protein>
    <submittedName>
        <fullName evidence="2">Uncharacterized protein</fullName>
    </submittedName>
</protein>
<gene>
    <name evidence="2" type="ORF">CBR_g30151</name>
</gene>
<feature type="compositionally biased region" description="Basic and acidic residues" evidence="1">
    <location>
        <begin position="173"/>
        <end position="184"/>
    </location>
</feature>
<evidence type="ECO:0000313" key="3">
    <source>
        <dbReference type="Proteomes" id="UP000265515"/>
    </source>
</evidence>
<dbReference type="EMBL" id="BFEA01000331">
    <property type="protein sequence ID" value="GBG79886.1"/>
    <property type="molecule type" value="Genomic_DNA"/>
</dbReference>